<name>A0AAV1E884_OLDCO</name>
<feature type="compositionally biased region" description="Basic and acidic residues" evidence="1">
    <location>
        <begin position="101"/>
        <end position="110"/>
    </location>
</feature>
<dbReference type="EMBL" id="OX459125">
    <property type="protein sequence ID" value="CAI9115885.1"/>
    <property type="molecule type" value="Genomic_DNA"/>
</dbReference>
<dbReference type="SMART" id="SM00751">
    <property type="entry name" value="BSD"/>
    <property type="match status" value="1"/>
</dbReference>
<dbReference type="InterPro" id="IPR035925">
    <property type="entry name" value="BSD_dom_sf"/>
</dbReference>
<dbReference type="SUPFAM" id="SSF140383">
    <property type="entry name" value="BSD domain-like"/>
    <property type="match status" value="1"/>
</dbReference>
<proteinExistence type="predicted"/>
<organism evidence="3 4">
    <name type="scientific">Oldenlandia corymbosa var. corymbosa</name>
    <dbReference type="NCBI Taxonomy" id="529605"/>
    <lineage>
        <taxon>Eukaryota</taxon>
        <taxon>Viridiplantae</taxon>
        <taxon>Streptophyta</taxon>
        <taxon>Embryophyta</taxon>
        <taxon>Tracheophyta</taxon>
        <taxon>Spermatophyta</taxon>
        <taxon>Magnoliopsida</taxon>
        <taxon>eudicotyledons</taxon>
        <taxon>Gunneridae</taxon>
        <taxon>Pentapetalae</taxon>
        <taxon>asterids</taxon>
        <taxon>lamiids</taxon>
        <taxon>Gentianales</taxon>
        <taxon>Rubiaceae</taxon>
        <taxon>Rubioideae</taxon>
        <taxon>Spermacoceae</taxon>
        <taxon>Hedyotis-Oldenlandia complex</taxon>
        <taxon>Oldenlandia</taxon>
    </lineage>
</organism>
<dbReference type="InterPro" id="IPR005607">
    <property type="entry name" value="BSD_dom"/>
</dbReference>
<accession>A0AAV1E884</accession>
<reference evidence="3" key="1">
    <citation type="submission" date="2023-03" db="EMBL/GenBank/DDBJ databases">
        <authorList>
            <person name="Julca I."/>
        </authorList>
    </citation>
    <scope>NUCLEOTIDE SEQUENCE</scope>
</reference>
<dbReference type="PANTHER" id="PTHR31923">
    <property type="entry name" value="BSD DOMAIN-CONTAINING PROTEIN"/>
    <property type="match status" value="1"/>
</dbReference>
<dbReference type="Gene3D" id="1.10.3970.10">
    <property type="entry name" value="BSD domain"/>
    <property type="match status" value="1"/>
</dbReference>
<evidence type="ECO:0000313" key="4">
    <source>
        <dbReference type="Proteomes" id="UP001161247"/>
    </source>
</evidence>
<keyword evidence="4" id="KW-1185">Reference proteome</keyword>
<evidence type="ECO:0000259" key="2">
    <source>
        <dbReference type="PROSITE" id="PS50858"/>
    </source>
</evidence>
<feature type="region of interest" description="Disordered" evidence="1">
    <location>
        <begin position="1"/>
        <end position="110"/>
    </location>
</feature>
<sequence>MSWLARSIANSLRLDDDDDEVRPEDGEEAVDLNDDDDVDVRKSPPNDAALNPASKFPHRFTESLDLEDVDLGGDRDSDFNRVSEIGSNRDAGDGGEEDGDGADHSNHGRGVKEDLSEFTETLTRQLWGVASFLAPPPPPPPPLPLRAGSNLWGLDQRGREVVECSGSGDEGSYNGEDYYGSETQFQEFPHSFLHIGMPEPEEEEDVFEDAVGITEEALDFAEDTAHHPETWLNFPLMEEEEFEDFEISDSQHKHAQAIEHLVPTLAALRRELCPVHMTEGYFWMVYFVFLHSRISKHDADHLSTPQLVKARAIWMKELQKQTNPEPDWIGSRNLHSEDNINFPYDNLDHSSFEDTPTGNASQKAFPLNSIASEVMNDYSEAENIPHENNEIRLIDKSIYEEHSTSKPGNQPLSSPSFKVPIQEFDEHEDDWLEDDSDLEGYVTTSNAFINEDVSFSDLEDDIDMPVKSKVVAK</sequence>
<feature type="compositionally biased region" description="Basic and acidic residues" evidence="1">
    <location>
        <begin position="72"/>
        <end position="81"/>
    </location>
</feature>
<dbReference type="Proteomes" id="UP001161247">
    <property type="component" value="Chromosome 8"/>
</dbReference>
<dbReference type="Pfam" id="PF03909">
    <property type="entry name" value="BSD"/>
    <property type="match status" value="1"/>
</dbReference>
<gene>
    <name evidence="3" type="ORF">OLC1_LOCUS22320</name>
</gene>
<evidence type="ECO:0000256" key="1">
    <source>
        <dbReference type="SAM" id="MobiDB-lite"/>
    </source>
</evidence>
<feature type="domain" description="BSD" evidence="2">
    <location>
        <begin position="242"/>
        <end position="294"/>
    </location>
</feature>
<feature type="compositionally biased region" description="Acidic residues" evidence="1">
    <location>
        <begin position="15"/>
        <end position="38"/>
    </location>
</feature>
<dbReference type="PANTHER" id="PTHR31923:SF27">
    <property type="entry name" value="BSD DOMAIN-CONTAINING PROTEIN"/>
    <property type="match status" value="1"/>
</dbReference>
<evidence type="ECO:0000313" key="3">
    <source>
        <dbReference type="EMBL" id="CAI9115885.1"/>
    </source>
</evidence>
<dbReference type="AlphaFoldDB" id="A0AAV1E884"/>
<dbReference type="PROSITE" id="PS50858">
    <property type="entry name" value="BSD"/>
    <property type="match status" value="1"/>
</dbReference>
<protein>
    <submittedName>
        <fullName evidence="3">OLC1v1016898C1</fullName>
    </submittedName>
</protein>